<organism evidence="2 3">
    <name type="scientific">Lates japonicus</name>
    <name type="common">Japanese lates</name>
    <dbReference type="NCBI Taxonomy" id="270547"/>
    <lineage>
        <taxon>Eukaryota</taxon>
        <taxon>Metazoa</taxon>
        <taxon>Chordata</taxon>
        <taxon>Craniata</taxon>
        <taxon>Vertebrata</taxon>
        <taxon>Euteleostomi</taxon>
        <taxon>Actinopterygii</taxon>
        <taxon>Neopterygii</taxon>
        <taxon>Teleostei</taxon>
        <taxon>Neoteleostei</taxon>
        <taxon>Acanthomorphata</taxon>
        <taxon>Carangaria</taxon>
        <taxon>Carangaria incertae sedis</taxon>
        <taxon>Centropomidae</taxon>
        <taxon>Lates</taxon>
    </lineage>
</organism>
<dbReference type="EMBL" id="BRZM01000003">
    <property type="protein sequence ID" value="GLD47374.1"/>
    <property type="molecule type" value="Genomic_DNA"/>
</dbReference>
<dbReference type="Proteomes" id="UP001279410">
    <property type="component" value="Unassembled WGS sequence"/>
</dbReference>
<feature type="non-terminal residue" evidence="2">
    <location>
        <position position="68"/>
    </location>
</feature>
<accession>A0AAD3M5K8</accession>
<evidence type="ECO:0000313" key="2">
    <source>
        <dbReference type="EMBL" id="GLD47374.1"/>
    </source>
</evidence>
<feature type="region of interest" description="Disordered" evidence="1">
    <location>
        <begin position="42"/>
        <end position="68"/>
    </location>
</feature>
<protein>
    <submittedName>
        <fullName evidence="2">Protein CBFA2T3 isoform X1</fullName>
    </submittedName>
</protein>
<dbReference type="AlphaFoldDB" id="A0AAD3M5K8"/>
<proteinExistence type="predicted"/>
<comment type="caution">
    <text evidence="2">The sequence shown here is derived from an EMBL/GenBank/DDBJ whole genome shotgun (WGS) entry which is preliminary data.</text>
</comment>
<reference evidence="2" key="1">
    <citation type="submission" date="2022-08" db="EMBL/GenBank/DDBJ databases">
        <title>Genome sequencing of akame (Lates japonicus).</title>
        <authorList>
            <person name="Hashiguchi Y."/>
            <person name="Takahashi H."/>
        </authorList>
    </citation>
    <scope>NUCLEOTIDE SEQUENCE</scope>
    <source>
        <strain evidence="2">Kochi</strain>
    </source>
</reference>
<name>A0AAD3M5K8_LATJO</name>
<evidence type="ECO:0000256" key="1">
    <source>
        <dbReference type="SAM" id="MobiDB-lite"/>
    </source>
</evidence>
<gene>
    <name evidence="2" type="ORF">AKAME5_000156600</name>
</gene>
<feature type="region of interest" description="Disordered" evidence="1">
    <location>
        <begin position="1"/>
        <end position="26"/>
    </location>
</feature>
<feature type="compositionally biased region" description="Polar residues" evidence="1">
    <location>
        <begin position="58"/>
        <end position="68"/>
    </location>
</feature>
<evidence type="ECO:0000313" key="3">
    <source>
        <dbReference type="Proteomes" id="UP001279410"/>
    </source>
</evidence>
<keyword evidence="3" id="KW-1185">Reference proteome</keyword>
<sequence length="68" mass="7584">MSAEVHLEHQKKANLRSGMSSAPPFVPRVPTVTLISHRELKDKHTAHRLQPGSLDPNLATSSHYRCSE</sequence>
<feature type="compositionally biased region" description="Basic and acidic residues" evidence="1">
    <location>
        <begin position="1"/>
        <end position="11"/>
    </location>
</feature>